<dbReference type="PROSITE" id="PS50089">
    <property type="entry name" value="ZF_RING_2"/>
    <property type="match status" value="1"/>
</dbReference>
<dbReference type="InterPro" id="IPR017907">
    <property type="entry name" value="Znf_RING_CS"/>
</dbReference>
<dbReference type="EMBL" id="JACGWO010000004">
    <property type="protein sequence ID" value="KAK4429748.1"/>
    <property type="molecule type" value="Genomic_DNA"/>
</dbReference>
<dbReference type="PANTHER" id="PTHR15315">
    <property type="entry name" value="RING FINGER PROTEIN 41, 151"/>
    <property type="match status" value="1"/>
</dbReference>
<dbReference type="GO" id="GO:0008270">
    <property type="term" value="F:zinc ion binding"/>
    <property type="evidence" value="ECO:0007669"/>
    <property type="project" value="UniProtKB-KW"/>
</dbReference>
<comment type="caution">
    <text evidence="6">The sequence shown here is derived from an EMBL/GenBank/DDBJ whole genome shotgun (WGS) entry which is preliminary data.</text>
</comment>
<keyword evidence="2 4" id="KW-0863">Zinc-finger</keyword>
<proteinExistence type="predicted"/>
<dbReference type="InterPro" id="IPR013083">
    <property type="entry name" value="Znf_RING/FYVE/PHD"/>
</dbReference>
<dbReference type="PANTHER" id="PTHR15315:SF35">
    <property type="entry name" value="F21J9.10"/>
    <property type="match status" value="1"/>
</dbReference>
<evidence type="ECO:0000256" key="3">
    <source>
        <dbReference type="ARBA" id="ARBA00022833"/>
    </source>
</evidence>
<accession>A0AAE1YHK7</accession>
<dbReference type="InterPro" id="IPR001841">
    <property type="entry name" value="Znf_RING"/>
</dbReference>
<name>A0AAE1YHK7_9LAMI</name>
<keyword evidence="7" id="KW-1185">Reference proteome</keyword>
<dbReference type="Gene3D" id="3.30.40.10">
    <property type="entry name" value="Zinc/RING finger domain, C3HC4 (zinc finger)"/>
    <property type="match status" value="1"/>
</dbReference>
<evidence type="ECO:0000259" key="5">
    <source>
        <dbReference type="PROSITE" id="PS50089"/>
    </source>
</evidence>
<dbReference type="AlphaFoldDB" id="A0AAE1YHK7"/>
<sequence>MEMMHYQQLGRSSYKDSLKVLESDVQHANSLAAAIPKAKGGARLQMKLVYNHLAPFFLFLLQWVDCSCTCFFPRYFNLCHILIYKVYTDGRPKLSTRGRKASVKDFYAVILPSLEQLHYDLVELGGANDDNLVPKSSGKKKLEGSGYPNLDSERDDECGICLEPCTKMVTPNCCHAMCINCYRDWSTRSESCPFCRGSLRRVKSRDLWVLTCKDDVIDPDTISTEDLRRFYLYIRNLPKDSPEALFLLVERLAVGALAEEEISQLSITSFTAGFEFPQSGTPLDSMQLSGMDSDGRCGTSLVIMVIELDDADTGSPPVVVLEQRMTNDDLLWTDFNIRELLSRHCLALTCCVRVAG</sequence>
<dbReference type="PROSITE" id="PS00518">
    <property type="entry name" value="ZF_RING_1"/>
    <property type="match status" value="1"/>
</dbReference>
<evidence type="ECO:0000313" key="7">
    <source>
        <dbReference type="Proteomes" id="UP001293254"/>
    </source>
</evidence>
<dbReference type="GO" id="GO:0061630">
    <property type="term" value="F:ubiquitin protein ligase activity"/>
    <property type="evidence" value="ECO:0007669"/>
    <property type="project" value="TreeGrafter"/>
</dbReference>
<dbReference type="Pfam" id="PF13639">
    <property type="entry name" value="zf-RING_2"/>
    <property type="match status" value="1"/>
</dbReference>
<reference evidence="6" key="1">
    <citation type="submission" date="2020-06" db="EMBL/GenBank/DDBJ databases">
        <authorList>
            <person name="Li T."/>
            <person name="Hu X."/>
            <person name="Zhang T."/>
            <person name="Song X."/>
            <person name="Zhang H."/>
            <person name="Dai N."/>
            <person name="Sheng W."/>
            <person name="Hou X."/>
            <person name="Wei L."/>
        </authorList>
    </citation>
    <scope>NUCLEOTIDE SEQUENCE</scope>
    <source>
        <strain evidence="6">3651</strain>
        <tissue evidence="6">Leaf</tissue>
    </source>
</reference>
<feature type="domain" description="RING-type" evidence="5">
    <location>
        <begin position="158"/>
        <end position="196"/>
    </location>
</feature>
<evidence type="ECO:0000313" key="6">
    <source>
        <dbReference type="EMBL" id="KAK4429748.1"/>
    </source>
</evidence>
<gene>
    <name evidence="6" type="ORF">Salat_1275400</name>
</gene>
<evidence type="ECO:0000256" key="2">
    <source>
        <dbReference type="ARBA" id="ARBA00022771"/>
    </source>
</evidence>
<evidence type="ECO:0000256" key="4">
    <source>
        <dbReference type="PROSITE-ProRule" id="PRU00175"/>
    </source>
</evidence>
<keyword evidence="3" id="KW-0862">Zinc</keyword>
<keyword evidence="1" id="KW-0479">Metal-binding</keyword>
<protein>
    <submittedName>
        <fullName evidence="6">E3 ubiquitin-protein ligase AIRP2</fullName>
    </submittedName>
</protein>
<dbReference type="SMART" id="SM00184">
    <property type="entry name" value="RING"/>
    <property type="match status" value="1"/>
</dbReference>
<evidence type="ECO:0000256" key="1">
    <source>
        <dbReference type="ARBA" id="ARBA00022723"/>
    </source>
</evidence>
<reference evidence="6" key="2">
    <citation type="journal article" date="2024" name="Plant">
        <title>Genomic evolution and insights into agronomic trait innovations of Sesamum species.</title>
        <authorList>
            <person name="Miao H."/>
            <person name="Wang L."/>
            <person name="Qu L."/>
            <person name="Liu H."/>
            <person name="Sun Y."/>
            <person name="Le M."/>
            <person name="Wang Q."/>
            <person name="Wei S."/>
            <person name="Zheng Y."/>
            <person name="Lin W."/>
            <person name="Duan Y."/>
            <person name="Cao H."/>
            <person name="Xiong S."/>
            <person name="Wang X."/>
            <person name="Wei L."/>
            <person name="Li C."/>
            <person name="Ma Q."/>
            <person name="Ju M."/>
            <person name="Zhao R."/>
            <person name="Li G."/>
            <person name="Mu C."/>
            <person name="Tian Q."/>
            <person name="Mei H."/>
            <person name="Zhang T."/>
            <person name="Gao T."/>
            <person name="Zhang H."/>
        </authorList>
    </citation>
    <scope>NUCLEOTIDE SEQUENCE</scope>
    <source>
        <strain evidence="6">3651</strain>
    </source>
</reference>
<dbReference type="SUPFAM" id="SSF57850">
    <property type="entry name" value="RING/U-box"/>
    <property type="match status" value="1"/>
</dbReference>
<dbReference type="Proteomes" id="UP001293254">
    <property type="component" value="Unassembled WGS sequence"/>
</dbReference>
<dbReference type="GO" id="GO:0016567">
    <property type="term" value="P:protein ubiquitination"/>
    <property type="evidence" value="ECO:0007669"/>
    <property type="project" value="TreeGrafter"/>
</dbReference>
<organism evidence="6 7">
    <name type="scientific">Sesamum alatum</name>
    <dbReference type="NCBI Taxonomy" id="300844"/>
    <lineage>
        <taxon>Eukaryota</taxon>
        <taxon>Viridiplantae</taxon>
        <taxon>Streptophyta</taxon>
        <taxon>Embryophyta</taxon>
        <taxon>Tracheophyta</taxon>
        <taxon>Spermatophyta</taxon>
        <taxon>Magnoliopsida</taxon>
        <taxon>eudicotyledons</taxon>
        <taxon>Gunneridae</taxon>
        <taxon>Pentapetalae</taxon>
        <taxon>asterids</taxon>
        <taxon>lamiids</taxon>
        <taxon>Lamiales</taxon>
        <taxon>Pedaliaceae</taxon>
        <taxon>Sesamum</taxon>
    </lineage>
</organism>